<dbReference type="AlphaFoldDB" id="A0A7W7W586"/>
<dbReference type="InterPro" id="IPR012938">
    <property type="entry name" value="Glc/Sorbosone_DH"/>
</dbReference>
<dbReference type="InterPro" id="IPR011041">
    <property type="entry name" value="Quinoprot_gluc/sorb_DH_b-prop"/>
</dbReference>
<protein>
    <submittedName>
        <fullName evidence="3">Glucose/arabinose dehydrogenase</fullName>
    </submittedName>
</protein>
<evidence type="ECO:0000256" key="1">
    <source>
        <dbReference type="SAM" id="MobiDB-lite"/>
    </source>
</evidence>
<evidence type="ECO:0000313" key="4">
    <source>
        <dbReference type="Proteomes" id="UP000523007"/>
    </source>
</evidence>
<proteinExistence type="predicted"/>
<comment type="caution">
    <text evidence="3">The sequence shown here is derived from an EMBL/GenBank/DDBJ whole genome shotgun (WGS) entry which is preliminary data.</text>
</comment>
<accession>A0A7W7W586</accession>
<sequence length="356" mass="36978">MGVLALLAACAPDDASDSEPTTGDGASQEGDAAPGSPSDVATDLAVPWDFEFLPGGGALATERDSARIVRVDPEGEVSEVGTVDAAAPGGEGGLLGLALGPDFESDPHVYAYATTDTDNRIVRMPFEDGELGEPEVIIEGIPSSVAHDGGRIAFGPDDMLYVGTGDAQQGDRAQDTDSLAGKILRLTPDGGVPDDNPFGNEVYSYGHRNVQGLAWDSDGQLFGVEFGADADDEVNVIEPGGNYGWPEVTGAPGNEDYRDAAVVWQPAEASPSGAAIAGGSLWVAALRGERLWQVPLTGDADDPVGDPVDHWAGEYGRLRHVEAVPDSDELWVSTSNRDGRGQPGSGDDRILSVPLQ</sequence>
<evidence type="ECO:0000313" key="3">
    <source>
        <dbReference type="EMBL" id="MBB4933599.1"/>
    </source>
</evidence>
<dbReference type="Proteomes" id="UP000523007">
    <property type="component" value="Unassembled WGS sequence"/>
</dbReference>
<feature type="domain" description="Glucose/Sorbosone dehydrogenase" evidence="2">
    <location>
        <begin position="45"/>
        <end position="340"/>
    </location>
</feature>
<dbReference type="SUPFAM" id="SSF50952">
    <property type="entry name" value="Soluble quinoprotein glucose dehydrogenase"/>
    <property type="match status" value="1"/>
</dbReference>
<evidence type="ECO:0000259" key="2">
    <source>
        <dbReference type="Pfam" id="PF07995"/>
    </source>
</evidence>
<organism evidence="3 4">
    <name type="scientific">Lipingzhangella halophila</name>
    <dbReference type="NCBI Taxonomy" id="1783352"/>
    <lineage>
        <taxon>Bacteria</taxon>
        <taxon>Bacillati</taxon>
        <taxon>Actinomycetota</taxon>
        <taxon>Actinomycetes</taxon>
        <taxon>Streptosporangiales</taxon>
        <taxon>Nocardiopsidaceae</taxon>
        <taxon>Lipingzhangella</taxon>
    </lineage>
</organism>
<gene>
    <name evidence="3" type="ORF">F4561_004419</name>
</gene>
<dbReference type="EMBL" id="JACHJT010000001">
    <property type="protein sequence ID" value="MBB4933599.1"/>
    <property type="molecule type" value="Genomic_DNA"/>
</dbReference>
<dbReference type="Gene3D" id="2.120.10.30">
    <property type="entry name" value="TolB, C-terminal domain"/>
    <property type="match status" value="1"/>
</dbReference>
<keyword evidence="4" id="KW-1185">Reference proteome</keyword>
<dbReference type="PANTHER" id="PTHR19328:SF13">
    <property type="entry name" value="HIPL1 PROTEIN"/>
    <property type="match status" value="1"/>
</dbReference>
<feature type="region of interest" description="Disordered" evidence="1">
    <location>
        <begin position="10"/>
        <end position="43"/>
    </location>
</feature>
<name>A0A7W7W586_9ACTN</name>
<dbReference type="Pfam" id="PF07995">
    <property type="entry name" value="GSDH"/>
    <property type="match status" value="1"/>
</dbReference>
<feature type="region of interest" description="Disordered" evidence="1">
    <location>
        <begin position="329"/>
        <end position="356"/>
    </location>
</feature>
<reference evidence="3 4" key="1">
    <citation type="submission" date="2020-08" db="EMBL/GenBank/DDBJ databases">
        <title>Sequencing the genomes of 1000 actinobacteria strains.</title>
        <authorList>
            <person name="Klenk H.-P."/>
        </authorList>
    </citation>
    <scope>NUCLEOTIDE SEQUENCE [LARGE SCALE GENOMIC DNA]</scope>
    <source>
        <strain evidence="3 4">DSM 102030</strain>
    </source>
</reference>
<dbReference type="PANTHER" id="PTHR19328">
    <property type="entry name" value="HEDGEHOG-INTERACTING PROTEIN"/>
    <property type="match status" value="1"/>
</dbReference>
<dbReference type="InterPro" id="IPR011042">
    <property type="entry name" value="6-blade_b-propeller_TolB-like"/>
</dbReference>